<accession>A0ABU9T6U0</accession>
<evidence type="ECO:0000313" key="3">
    <source>
        <dbReference type="Proteomes" id="UP001477870"/>
    </source>
</evidence>
<comment type="caution">
    <text evidence="2">The sequence shown here is derived from an EMBL/GenBank/DDBJ whole genome shotgun (WGS) entry which is preliminary data.</text>
</comment>
<evidence type="ECO:0000256" key="1">
    <source>
        <dbReference type="SAM" id="Phobius"/>
    </source>
</evidence>
<feature type="transmembrane region" description="Helical" evidence="1">
    <location>
        <begin position="33"/>
        <end position="51"/>
    </location>
</feature>
<feature type="transmembrane region" description="Helical" evidence="1">
    <location>
        <begin position="57"/>
        <end position="74"/>
    </location>
</feature>
<organism evidence="2 3">
    <name type="scientific">Ahrensia kielensis</name>
    <dbReference type="NCBI Taxonomy" id="76980"/>
    <lineage>
        <taxon>Bacteria</taxon>
        <taxon>Pseudomonadati</taxon>
        <taxon>Pseudomonadota</taxon>
        <taxon>Alphaproteobacteria</taxon>
        <taxon>Hyphomicrobiales</taxon>
        <taxon>Ahrensiaceae</taxon>
        <taxon>Ahrensia</taxon>
    </lineage>
</organism>
<keyword evidence="1" id="KW-1133">Transmembrane helix</keyword>
<sequence length="91" mass="10139">MNEQKKYSISEFPHLRAVRTIAKVANLERQFRGMALILGVFTISMLALPAGNTVGNIAAMAFILIACHGAYIGFKSRKMLRTNKKQELPCQ</sequence>
<dbReference type="Proteomes" id="UP001477870">
    <property type="component" value="Unassembled WGS sequence"/>
</dbReference>
<keyword evidence="1" id="KW-0472">Membrane</keyword>
<keyword evidence="3" id="KW-1185">Reference proteome</keyword>
<protein>
    <submittedName>
        <fullName evidence="2">Uncharacterized protein</fullName>
    </submittedName>
</protein>
<gene>
    <name evidence="2" type="ORF">WNY59_09630</name>
</gene>
<evidence type="ECO:0000313" key="2">
    <source>
        <dbReference type="EMBL" id="MEM5501849.1"/>
    </source>
</evidence>
<proteinExistence type="predicted"/>
<dbReference type="EMBL" id="JBBMQO010000005">
    <property type="protein sequence ID" value="MEM5501849.1"/>
    <property type="molecule type" value="Genomic_DNA"/>
</dbReference>
<reference evidence="2 3" key="1">
    <citation type="submission" date="2024-03" db="EMBL/GenBank/DDBJ databases">
        <title>Community enrichment and isolation of bacterial strains for fucoidan degradation.</title>
        <authorList>
            <person name="Sichert A."/>
        </authorList>
    </citation>
    <scope>NUCLEOTIDE SEQUENCE [LARGE SCALE GENOMIC DNA]</scope>
    <source>
        <strain evidence="2 3">AS62</strain>
    </source>
</reference>
<name>A0ABU9T6U0_9HYPH</name>
<keyword evidence="1" id="KW-0812">Transmembrane</keyword>
<dbReference type="RefSeq" id="WP_342848272.1">
    <property type="nucleotide sequence ID" value="NZ_JBBMQO010000005.1"/>
</dbReference>